<dbReference type="InterPro" id="IPR037066">
    <property type="entry name" value="Plug_dom_sf"/>
</dbReference>
<dbReference type="PANTHER" id="PTHR30069">
    <property type="entry name" value="TONB-DEPENDENT OUTER MEMBRANE RECEPTOR"/>
    <property type="match status" value="1"/>
</dbReference>
<reference evidence="11 12" key="1">
    <citation type="submission" date="2024-06" db="EMBL/GenBank/DDBJ databases">
        <authorList>
            <person name="Chen R.Y."/>
        </authorList>
    </citation>
    <scope>NUCLEOTIDE SEQUENCE [LARGE SCALE GENOMIC DNA]</scope>
    <source>
        <strain evidence="11 12">D2</strain>
    </source>
</reference>
<evidence type="ECO:0000256" key="1">
    <source>
        <dbReference type="ARBA" id="ARBA00004571"/>
    </source>
</evidence>
<keyword evidence="2 8" id="KW-0813">Transport</keyword>
<dbReference type="PANTHER" id="PTHR30069:SF29">
    <property type="entry name" value="HEMOGLOBIN AND HEMOGLOBIN-HAPTOGLOBIN-BINDING PROTEIN 1-RELATED"/>
    <property type="match status" value="1"/>
</dbReference>
<dbReference type="PROSITE" id="PS52016">
    <property type="entry name" value="TONB_DEPENDENT_REC_3"/>
    <property type="match status" value="1"/>
</dbReference>
<evidence type="ECO:0000313" key="12">
    <source>
        <dbReference type="Proteomes" id="UP001467690"/>
    </source>
</evidence>
<feature type="signal peptide" evidence="9">
    <location>
        <begin position="1"/>
        <end position="25"/>
    </location>
</feature>
<dbReference type="EMBL" id="JBELOE010000265">
    <property type="protein sequence ID" value="MER2493460.1"/>
    <property type="molecule type" value="Genomic_DNA"/>
</dbReference>
<keyword evidence="6 8" id="KW-0472">Membrane</keyword>
<comment type="caution">
    <text evidence="11">The sequence shown here is derived from an EMBL/GenBank/DDBJ whole genome shotgun (WGS) entry which is preliminary data.</text>
</comment>
<name>A0ABV1RL71_9ALTE</name>
<evidence type="ECO:0000256" key="2">
    <source>
        <dbReference type="ARBA" id="ARBA00022448"/>
    </source>
</evidence>
<evidence type="ECO:0000256" key="4">
    <source>
        <dbReference type="ARBA" id="ARBA00022692"/>
    </source>
</evidence>
<keyword evidence="12" id="KW-1185">Reference proteome</keyword>
<evidence type="ECO:0000256" key="3">
    <source>
        <dbReference type="ARBA" id="ARBA00022452"/>
    </source>
</evidence>
<dbReference type="Proteomes" id="UP001467690">
    <property type="component" value="Unassembled WGS sequence"/>
</dbReference>
<dbReference type="SUPFAM" id="SSF56935">
    <property type="entry name" value="Porins"/>
    <property type="match status" value="1"/>
</dbReference>
<evidence type="ECO:0000259" key="10">
    <source>
        <dbReference type="Pfam" id="PF07715"/>
    </source>
</evidence>
<dbReference type="Pfam" id="PF07715">
    <property type="entry name" value="Plug"/>
    <property type="match status" value="1"/>
</dbReference>
<keyword evidence="3 8" id="KW-1134">Transmembrane beta strand</keyword>
<keyword evidence="7 8" id="KW-0998">Cell outer membrane</keyword>
<evidence type="ECO:0000256" key="5">
    <source>
        <dbReference type="ARBA" id="ARBA00022729"/>
    </source>
</evidence>
<gene>
    <name evidence="11" type="ORF">ABS311_16400</name>
</gene>
<dbReference type="RefSeq" id="WP_350402626.1">
    <property type="nucleotide sequence ID" value="NZ_JBELOE010000265.1"/>
</dbReference>
<keyword evidence="11" id="KW-0675">Receptor</keyword>
<accession>A0ABV1RL71</accession>
<dbReference type="InterPro" id="IPR012910">
    <property type="entry name" value="Plug_dom"/>
</dbReference>
<sequence length="710" mass="80360">MKYTVRYLTQCLGLIGLSASLSIHAQEQSEAKEGAVERIEVVGQESDQAIRLSGFNVDLLLTEKYQNSVFDLNQILNFSPGIHVRSNGGVGSSSELSINGLSGNQIRYFFDGIPMENFGGALSLNNFSGNLVEKMQVYKGVVPIELAADALGGAINIITPSLDENLLDLSYSYGSFNSQNLSVFSQIAFQNNWFVRSSVSLNHSDNDYEMHNINKVENGNVVGVQTVRRFHDAYTSGSINLKAGIQGTELADELSVGVILAANKNEQQHPEKSTNKVFAGVYSKNDSKLFSAIYKKDWQQFGLKGYLLTGKITESFYDTLNRIYAWDGSYTTPNNATDGEFGTQSIFHLTDDILRYNLSADYHLNQQDTLTLSYAHNAIERQGYDEINANNTSFSTPNRLDKSVLGFAYNTQILNDSIRFGVFAKHYQMGGEIIAEQQVEFETVEQTTLINFDKSGFGATLSYQLSDDWLVKTSFEEAVRLPEPVEILGTGKYVMPSPELNPETSRNFNLGSTYRYSVENLFTRTEVNLFLRDTENLIRYVPEQIIRGRYLNDRKVQTNGIELAWYGRLHDYYSLNLNATYENATDQSYVDIDGFPHNHHGDRIPNRPYQYANARFSLDWMAFDIAGLTTSWSINYVGQFFYQWESSGSKSTKFQVPTQATHDLDIEYAFKNDAYRVSFSTRNIFDKAVYDNFNIEKPGRAFYIKFRYLN</sequence>
<evidence type="ECO:0000313" key="11">
    <source>
        <dbReference type="EMBL" id="MER2493460.1"/>
    </source>
</evidence>
<comment type="similarity">
    <text evidence="8">Belongs to the TonB-dependent receptor family.</text>
</comment>
<evidence type="ECO:0000256" key="7">
    <source>
        <dbReference type="ARBA" id="ARBA00023237"/>
    </source>
</evidence>
<keyword evidence="4 8" id="KW-0812">Transmembrane</keyword>
<evidence type="ECO:0000256" key="8">
    <source>
        <dbReference type="PROSITE-ProRule" id="PRU01360"/>
    </source>
</evidence>
<dbReference type="Gene3D" id="2.170.130.10">
    <property type="entry name" value="TonB-dependent receptor, plug domain"/>
    <property type="match status" value="1"/>
</dbReference>
<evidence type="ECO:0000256" key="9">
    <source>
        <dbReference type="SAM" id="SignalP"/>
    </source>
</evidence>
<feature type="domain" description="TonB-dependent receptor plug" evidence="10">
    <location>
        <begin position="69"/>
        <end position="154"/>
    </location>
</feature>
<keyword evidence="5 9" id="KW-0732">Signal</keyword>
<dbReference type="Gene3D" id="2.40.170.20">
    <property type="entry name" value="TonB-dependent receptor, beta-barrel domain"/>
    <property type="match status" value="1"/>
</dbReference>
<dbReference type="InterPro" id="IPR036942">
    <property type="entry name" value="Beta-barrel_TonB_sf"/>
</dbReference>
<comment type="subcellular location">
    <subcellularLocation>
        <location evidence="1 8">Cell outer membrane</location>
        <topology evidence="1 8">Multi-pass membrane protein</topology>
    </subcellularLocation>
</comment>
<organism evidence="11 12">
    <name type="scientific">Catenovulum sediminis</name>
    <dbReference type="NCBI Taxonomy" id="1740262"/>
    <lineage>
        <taxon>Bacteria</taxon>
        <taxon>Pseudomonadati</taxon>
        <taxon>Pseudomonadota</taxon>
        <taxon>Gammaproteobacteria</taxon>
        <taxon>Alteromonadales</taxon>
        <taxon>Alteromonadaceae</taxon>
        <taxon>Catenovulum</taxon>
    </lineage>
</organism>
<evidence type="ECO:0000256" key="6">
    <source>
        <dbReference type="ARBA" id="ARBA00023136"/>
    </source>
</evidence>
<proteinExistence type="inferred from homology"/>
<dbReference type="InterPro" id="IPR039426">
    <property type="entry name" value="TonB-dep_rcpt-like"/>
</dbReference>
<protein>
    <submittedName>
        <fullName evidence="11">TonB-dependent receptor plug domain-containing protein</fullName>
    </submittedName>
</protein>
<feature type="chain" id="PRO_5047025726" evidence="9">
    <location>
        <begin position="26"/>
        <end position="710"/>
    </location>
</feature>